<name>A0ABV8P7W6_9SPHI</name>
<dbReference type="InterPro" id="IPR007138">
    <property type="entry name" value="ABM_dom"/>
</dbReference>
<dbReference type="SUPFAM" id="SSF54909">
    <property type="entry name" value="Dimeric alpha+beta barrel"/>
    <property type="match status" value="1"/>
</dbReference>
<dbReference type="GO" id="GO:0004497">
    <property type="term" value="F:monooxygenase activity"/>
    <property type="evidence" value="ECO:0007669"/>
    <property type="project" value="UniProtKB-KW"/>
</dbReference>
<proteinExistence type="predicted"/>
<comment type="caution">
    <text evidence="2">The sequence shown here is derived from an EMBL/GenBank/DDBJ whole genome shotgun (WGS) entry which is preliminary data.</text>
</comment>
<keyword evidence="2" id="KW-0560">Oxidoreductase</keyword>
<dbReference type="Pfam" id="PF03992">
    <property type="entry name" value="ABM"/>
    <property type="match status" value="1"/>
</dbReference>
<accession>A0ABV8P7W6</accession>
<evidence type="ECO:0000313" key="3">
    <source>
        <dbReference type="Proteomes" id="UP001595789"/>
    </source>
</evidence>
<sequence>MEQLTLIIKFTASKENHIKFKEELLKLFALIECEENFVSAILHQNMQKEQEYTVYEIWNDNVGHFLDVQMKRPFVLEWEKLLVDMDIKRDPLVYIPIARFGTAK</sequence>
<dbReference type="RefSeq" id="WP_378981018.1">
    <property type="nucleotide sequence ID" value="NZ_JBHSBW010000003.1"/>
</dbReference>
<keyword evidence="2" id="KW-0503">Monooxygenase</keyword>
<protein>
    <submittedName>
        <fullName evidence="2">Antibiotic biosynthesis monooxygenase</fullName>
    </submittedName>
</protein>
<evidence type="ECO:0000259" key="1">
    <source>
        <dbReference type="Pfam" id="PF03992"/>
    </source>
</evidence>
<keyword evidence="3" id="KW-1185">Reference proteome</keyword>
<gene>
    <name evidence="2" type="ORF">ACFOWA_01200</name>
</gene>
<evidence type="ECO:0000313" key="2">
    <source>
        <dbReference type="EMBL" id="MFC4209776.1"/>
    </source>
</evidence>
<reference evidence="3" key="1">
    <citation type="journal article" date="2019" name="Int. J. Syst. Evol. Microbiol.">
        <title>The Global Catalogue of Microorganisms (GCM) 10K type strain sequencing project: providing services to taxonomists for standard genome sequencing and annotation.</title>
        <authorList>
            <consortium name="The Broad Institute Genomics Platform"/>
            <consortium name="The Broad Institute Genome Sequencing Center for Infectious Disease"/>
            <person name="Wu L."/>
            <person name="Ma J."/>
        </authorList>
    </citation>
    <scope>NUCLEOTIDE SEQUENCE [LARGE SCALE GENOMIC DNA]</scope>
    <source>
        <strain evidence="3">CCM 8691</strain>
    </source>
</reference>
<feature type="domain" description="ABM" evidence="1">
    <location>
        <begin position="5"/>
        <end position="60"/>
    </location>
</feature>
<organism evidence="2 3">
    <name type="scientific">Pedobacter lithocola</name>
    <dbReference type="NCBI Taxonomy" id="1908239"/>
    <lineage>
        <taxon>Bacteria</taxon>
        <taxon>Pseudomonadati</taxon>
        <taxon>Bacteroidota</taxon>
        <taxon>Sphingobacteriia</taxon>
        <taxon>Sphingobacteriales</taxon>
        <taxon>Sphingobacteriaceae</taxon>
        <taxon>Pedobacter</taxon>
    </lineage>
</organism>
<dbReference type="Proteomes" id="UP001595789">
    <property type="component" value="Unassembled WGS sequence"/>
</dbReference>
<dbReference type="Gene3D" id="3.30.70.100">
    <property type="match status" value="1"/>
</dbReference>
<dbReference type="InterPro" id="IPR011008">
    <property type="entry name" value="Dimeric_a/b-barrel"/>
</dbReference>
<dbReference type="EMBL" id="JBHSBW010000003">
    <property type="protein sequence ID" value="MFC4209776.1"/>
    <property type="molecule type" value="Genomic_DNA"/>
</dbReference>